<feature type="transmembrane region" description="Helical" evidence="8">
    <location>
        <begin position="290"/>
        <end position="308"/>
    </location>
</feature>
<dbReference type="InterPro" id="IPR013525">
    <property type="entry name" value="ABC2_TM"/>
</dbReference>
<evidence type="ECO:0000256" key="5">
    <source>
        <dbReference type="ARBA" id="ARBA00022692"/>
    </source>
</evidence>
<reference evidence="10 11" key="1">
    <citation type="submission" date="2020-04" db="EMBL/GenBank/DDBJ databases">
        <title>Genome sequencing of Rosenbergiella species.</title>
        <authorList>
            <person name="Alvarez-Perez S."/>
            <person name="Lievens B."/>
        </authorList>
    </citation>
    <scope>NUCLEOTIDE SEQUENCE [LARGE SCALE GENOMIC DNA]</scope>
    <source>
        <strain evidence="10 11">CdVSA20.1</strain>
    </source>
</reference>
<evidence type="ECO:0000256" key="2">
    <source>
        <dbReference type="ARBA" id="ARBA00007783"/>
    </source>
</evidence>
<dbReference type="InterPro" id="IPR051449">
    <property type="entry name" value="ABC-2_transporter_component"/>
</dbReference>
<dbReference type="EMBL" id="JABBFO010000006">
    <property type="protein sequence ID" value="MBT0727285.1"/>
    <property type="molecule type" value="Genomic_DNA"/>
</dbReference>
<evidence type="ECO:0000256" key="6">
    <source>
        <dbReference type="ARBA" id="ARBA00022989"/>
    </source>
</evidence>
<feature type="domain" description="ABC transmembrane type-2" evidence="9">
    <location>
        <begin position="134"/>
        <end position="372"/>
    </location>
</feature>
<dbReference type="PANTHER" id="PTHR30294">
    <property type="entry name" value="MEMBRANE COMPONENT OF ABC TRANSPORTER YHHJ-RELATED"/>
    <property type="match status" value="1"/>
</dbReference>
<gene>
    <name evidence="10" type="ORF">HGT73_07790</name>
</gene>
<protein>
    <submittedName>
        <fullName evidence="10">ABC transporter permease</fullName>
    </submittedName>
</protein>
<dbReference type="Proteomes" id="UP000786875">
    <property type="component" value="Unassembled WGS sequence"/>
</dbReference>
<proteinExistence type="inferred from homology"/>
<sequence length="377" mass="42287">MLQNNIFSALIKKEFKEIIRDKIIILLIIAMPIINLIIMGYSVNMDSKNISTVVIDNDNSLFSRNIINGMRTSGYFNVDVQHDGNPQRKSTFTGDVKIVIHIPASFSKDILNNRDSQILVETDATDPNSTANALQVLQYLISHVQDKELRKFSAGNGKSNVTTTLISRKWYNPTGDTKINIIPGLIGMILSIMPMLMASLSIVKERERGTLLHIHNAGIGGLHYIIGKSIPYLIIGIIQLTLMLMVSVIVMKIPMQGSYFELIVVSILFIVLSVTIGIILTTLIHNQLQAMQILSFYFLFSNMLSGFLSPFEAMPIWSQILGSLIPLTHFIRLVRGIMIKGDSIFQMTNDLSHLFAIFIVTSLIAYILVNRRWGKSF</sequence>
<comment type="similarity">
    <text evidence="2">Belongs to the ABC-2 integral membrane protein family.</text>
</comment>
<dbReference type="InterPro" id="IPR047817">
    <property type="entry name" value="ABC2_TM_bact-type"/>
</dbReference>
<keyword evidence="6 8" id="KW-1133">Transmembrane helix</keyword>
<comment type="subcellular location">
    <subcellularLocation>
        <location evidence="1">Cell membrane</location>
        <topology evidence="1">Multi-pass membrane protein</topology>
    </subcellularLocation>
</comment>
<dbReference type="RefSeq" id="WP_214213329.1">
    <property type="nucleotide sequence ID" value="NZ_JABBFO010000006.1"/>
</dbReference>
<accession>A0ABS5T4K1</accession>
<dbReference type="PROSITE" id="PS51012">
    <property type="entry name" value="ABC_TM2"/>
    <property type="match status" value="1"/>
</dbReference>
<feature type="transmembrane region" description="Helical" evidence="8">
    <location>
        <begin position="351"/>
        <end position="369"/>
    </location>
</feature>
<evidence type="ECO:0000256" key="8">
    <source>
        <dbReference type="SAM" id="Phobius"/>
    </source>
</evidence>
<evidence type="ECO:0000256" key="1">
    <source>
        <dbReference type="ARBA" id="ARBA00004651"/>
    </source>
</evidence>
<evidence type="ECO:0000256" key="3">
    <source>
        <dbReference type="ARBA" id="ARBA00022448"/>
    </source>
</evidence>
<keyword evidence="7 8" id="KW-0472">Membrane</keyword>
<keyword evidence="11" id="KW-1185">Reference proteome</keyword>
<organism evidence="10 11">
    <name type="scientific">Rosenbergiella australiborealis</name>
    <dbReference type="NCBI Taxonomy" id="1544696"/>
    <lineage>
        <taxon>Bacteria</taxon>
        <taxon>Pseudomonadati</taxon>
        <taxon>Pseudomonadota</taxon>
        <taxon>Gammaproteobacteria</taxon>
        <taxon>Enterobacterales</taxon>
        <taxon>Erwiniaceae</taxon>
        <taxon>Rosenbergiella</taxon>
    </lineage>
</organism>
<dbReference type="PANTHER" id="PTHR30294:SF29">
    <property type="entry name" value="MULTIDRUG ABC TRANSPORTER PERMEASE YBHS-RELATED"/>
    <property type="match status" value="1"/>
</dbReference>
<evidence type="ECO:0000256" key="4">
    <source>
        <dbReference type="ARBA" id="ARBA00022475"/>
    </source>
</evidence>
<dbReference type="Pfam" id="PF12698">
    <property type="entry name" value="ABC2_membrane_3"/>
    <property type="match status" value="1"/>
</dbReference>
<feature type="transmembrane region" description="Helical" evidence="8">
    <location>
        <begin position="181"/>
        <end position="203"/>
    </location>
</feature>
<evidence type="ECO:0000313" key="10">
    <source>
        <dbReference type="EMBL" id="MBT0727285.1"/>
    </source>
</evidence>
<dbReference type="Gene3D" id="3.40.1710.10">
    <property type="entry name" value="abc type-2 transporter like domain"/>
    <property type="match status" value="1"/>
</dbReference>
<feature type="transmembrane region" description="Helical" evidence="8">
    <location>
        <begin position="23"/>
        <end position="43"/>
    </location>
</feature>
<keyword evidence="4" id="KW-1003">Cell membrane</keyword>
<feature type="transmembrane region" description="Helical" evidence="8">
    <location>
        <begin position="232"/>
        <end position="250"/>
    </location>
</feature>
<feature type="transmembrane region" description="Helical" evidence="8">
    <location>
        <begin position="262"/>
        <end position="284"/>
    </location>
</feature>
<keyword evidence="5 8" id="KW-0812">Transmembrane</keyword>
<evidence type="ECO:0000256" key="7">
    <source>
        <dbReference type="ARBA" id="ARBA00023136"/>
    </source>
</evidence>
<name>A0ABS5T4K1_9GAMM</name>
<keyword evidence="3" id="KW-0813">Transport</keyword>
<evidence type="ECO:0000259" key="9">
    <source>
        <dbReference type="PROSITE" id="PS51012"/>
    </source>
</evidence>
<comment type="caution">
    <text evidence="10">The sequence shown here is derived from an EMBL/GenBank/DDBJ whole genome shotgun (WGS) entry which is preliminary data.</text>
</comment>
<evidence type="ECO:0000313" key="11">
    <source>
        <dbReference type="Proteomes" id="UP000786875"/>
    </source>
</evidence>